<evidence type="ECO:0000313" key="7">
    <source>
        <dbReference type="EMBL" id="KAL1534573.1"/>
    </source>
</evidence>
<dbReference type="CDD" id="cd00266">
    <property type="entry name" value="MADS_SRF_like"/>
    <property type="match status" value="1"/>
</dbReference>
<dbReference type="EMBL" id="JBEAFC010000012">
    <property type="protein sequence ID" value="KAL1534573.1"/>
    <property type="molecule type" value="Genomic_DNA"/>
</dbReference>
<dbReference type="InterPro" id="IPR002100">
    <property type="entry name" value="TF_MADSbox"/>
</dbReference>
<keyword evidence="5" id="KW-0539">Nucleus</keyword>
<dbReference type="SMART" id="SM00432">
    <property type="entry name" value="MADS"/>
    <property type="match status" value="1"/>
</dbReference>
<evidence type="ECO:0000256" key="3">
    <source>
        <dbReference type="ARBA" id="ARBA00023125"/>
    </source>
</evidence>
<dbReference type="GO" id="GO:0003677">
    <property type="term" value="F:DNA binding"/>
    <property type="evidence" value="ECO:0007669"/>
    <property type="project" value="UniProtKB-KW"/>
</dbReference>
<feature type="domain" description="MADS-box" evidence="6">
    <location>
        <begin position="9"/>
        <end position="69"/>
    </location>
</feature>
<gene>
    <name evidence="7" type="ORF">AAHA92_30739</name>
</gene>
<evidence type="ECO:0000256" key="4">
    <source>
        <dbReference type="ARBA" id="ARBA00023163"/>
    </source>
</evidence>
<sequence length="134" mass="14971">MENPKKKTLGRRKIEIKKIEKKSSLQVAFTKRRGGLFRKASELTVVCGVEVAILVKSPADKLHSFGHPPGVEALISRAEEKIVGGMEQYLKFLEDFGGKVEEKDNFLIVYLLMMKIEEGLLPSSPIDHLHILGA</sequence>
<name>A0ABD1FV41_SALDI</name>
<keyword evidence="2" id="KW-0805">Transcription regulation</keyword>
<dbReference type="Pfam" id="PF00319">
    <property type="entry name" value="SRF-TF"/>
    <property type="match status" value="1"/>
</dbReference>
<evidence type="ECO:0000256" key="5">
    <source>
        <dbReference type="ARBA" id="ARBA00023242"/>
    </source>
</evidence>
<evidence type="ECO:0000313" key="8">
    <source>
        <dbReference type="Proteomes" id="UP001567538"/>
    </source>
</evidence>
<comment type="caution">
    <text evidence="7">The sequence shown here is derived from an EMBL/GenBank/DDBJ whole genome shotgun (WGS) entry which is preliminary data.</text>
</comment>
<accession>A0ABD1FV41</accession>
<dbReference type="GO" id="GO:0005634">
    <property type="term" value="C:nucleus"/>
    <property type="evidence" value="ECO:0007669"/>
    <property type="project" value="UniProtKB-SubCell"/>
</dbReference>
<evidence type="ECO:0000256" key="1">
    <source>
        <dbReference type="ARBA" id="ARBA00004123"/>
    </source>
</evidence>
<dbReference type="PANTHER" id="PTHR11945:SF776">
    <property type="entry name" value="AGAMOUS-LIKE 50-RELATED"/>
    <property type="match status" value="1"/>
</dbReference>
<keyword evidence="8" id="KW-1185">Reference proteome</keyword>
<dbReference type="Gene3D" id="3.40.1810.10">
    <property type="entry name" value="Transcription factor, MADS-box"/>
    <property type="match status" value="1"/>
</dbReference>
<dbReference type="SUPFAM" id="SSF55455">
    <property type="entry name" value="SRF-like"/>
    <property type="match status" value="1"/>
</dbReference>
<dbReference type="Proteomes" id="UP001567538">
    <property type="component" value="Unassembled WGS sequence"/>
</dbReference>
<organism evidence="7 8">
    <name type="scientific">Salvia divinorum</name>
    <name type="common">Maria pastora</name>
    <name type="synonym">Diviner's sage</name>
    <dbReference type="NCBI Taxonomy" id="28513"/>
    <lineage>
        <taxon>Eukaryota</taxon>
        <taxon>Viridiplantae</taxon>
        <taxon>Streptophyta</taxon>
        <taxon>Embryophyta</taxon>
        <taxon>Tracheophyta</taxon>
        <taxon>Spermatophyta</taxon>
        <taxon>Magnoliopsida</taxon>
        <taxon>eudicotyledons</taxon>
        <taxon>Gunneridae</taxon>
        <taxon>Pentapetalae</taxon>
        <taxon>asterids</taxon>
        <taxon>lamiids</taxon>
        <taxon>Lamiales</taxon>
        <taxon>Lamiaceae</taxon>
        <taxon>Nepetoideae</taxon>
        <taxon>Mentheae</taxon>
        <taxon>Salviinae</taxon>
        <taxon>Salvia</taxon>
        <taxon>Salvia subgen. Calosphace</taxon>
    </lineage>
</organism>
<proteinExistence type="predicted"/>
<dbReference type="PRINTS" id="PR00404">
    <property type="entry name" value="MADSDOMAIN"/>
</dbReference>
<evidence type="ECO:0000259" key="6">
    <source>
        <dbReference type="PROSITE" id="PS50066"/>
    </source>
</evidence>
<dbReference type="AlphaFoldDB" id="A0ABD1FV41"/>
<protein>
    <recommendedName>
        <fullName evidence="6">MADS-box domain-containing protein</fullName>
    </recommendedName>
</protein>
<reference evidence="7 8" key="1">
    <citation type="submission" date="2024-06" db="EMBL/GenBank/DDBJ databases">
        <title>A chromosome level genome sequence of Diviner's sage (Salvia divinorum).</title>
        <authorList>
            <person name="Ford S.A."/>
            <person name="Ro D.-K."/>
            <person name="Ness R.W."/>
            <person name="Phillips M.A."/>
        </authorList>
    </citation>
    <scope>NUCLEOTIDE SEQUENCE [LARGE SCALE GENOMIC DNA]</scope>
    <source>
        <strain evidence="7">SAF-2024a</strain>
        <tissue evidence="7">Leaf</tissue>
    </source>
</reference>
<dbReference type="InterPro" id="IPR036879">
    <property type="entry name" value="TF_MADSbox_sf"/>
</dbReference>
<dbReference type="InterPro" id="IPR033897">
    <property type="entry name" value="SRF-like_MADS-box"/>
</dbReference>
<dbReference type="PROSITE" id="PS50066">
    <property type="entry name" value="MADS_BOX_2"/>
    <property type="match status" value="1"/>
</dbReference>
<evidence type="ECO:0000256" key="2">
    <source>
        <dbReference type="ARBA" id="ARBA00023015"/>
    </source>
</evidence>
<dbReference type="PANTHER" id="PTHR11945">
    <property type="entry name" value="MADS BOX PROTEIN"/>
    <property type="match status" value="1"/>
</dbReference>
<keyword evidence="4" id="KW-0804">Transcription</keyword>
<keyword evidence="3" id="KW-0238">DNA-binding</keyword>
<comment type="subcellular location">
    <subcellularLocation>
        <location evidence="1">Nucleus</location>
    </subcellularLocation>
</comment>